<name>A0A2S9XBL5_9BACT</name>
<evidence type="ECO:0000313" key="5">
    <source>
        <dbReference type="Proteomes" id="UP000237968"/>
    </source>
</evidence>
<keyword evidence="4" id="KW-0032">Aminotransferase</keyword>
<dbReference type="InterPro" id="IPR017932">
    <property type="entry name" value="GATase_2_dom"/>
</dbReference>
<comment type="caution">
    <text evidence="4">The sequence shown here is derived from an EMBL/GenBank/DDBJ whole genome shotgun (WGS) entry which is preliminary data.</text>
</comment>
<gene>
    <name evidence="4" type="ORF">ENSA5_66650</name>
</gene>
<dbReference type="Pfam" id="PF13230">
    <property type="entry name" value="GATase_4"/>
    <property type="match status" value="1"/>
</dbReference>
<sequence>MCRIFGFRSVMQSQVHRSLVSADNALMQQSENNPDGWGVAYYIGGAPHVVKSVATAVSDEMFRRVSGVVTSETVLAHVRKATQGQLTVFDTHPFQYGSWVMVHNGNIANFGEIREQVLDRVPPVLRRFILGHTDSEALFYLMLGKMAERCDLERRGYPLDDLAEAARAAIDIVRELAGELCEDDGGDPITSNFLTFVITNGQTMLAHQGGKLLHCSTHKKHCPERDSCPYWAEECERKVEGGFVSHLVFSSEPLQGDNVWEPMEIGEMIGVDWRMQMQRFGRRQSSPVAPRHDELEHELEGVGQDV</sequence>
<dbReference type="PROSITE" id="PS51278">
    <property type="entry name" value="GATASE_TYPE_2"/>
    <property type="match status" value="1"/>
</dbReference>
<evidence type="ECO:0000313" key="4">
    <source>
        <dbReference type="EMBL" id="PRP90252.1"/>
    </source>
</evidence>
<proteinExistence type="predicted"/>
<keyword evidence="4" id="KW-0808">Transferase</keyword>
<accession>A0A2S9XBL5</accession>
<dbReference type="RefSeq" id="WP_106395808.1">
    <property type="nucleotide sequence ID" value="NZ_PVNK01000290.1"/>
</dbReference>
<feature type="region of interest" description="Disordered" evidence="2">
    <location>
        <begin position="282"/>
        <end position="306"/>
    </location>
</feature>
<dbReference type="PANTHER" id="PTHR43187">
    <property type="entry name" value="GLUTAMINE AMIDOTRANSFERASE DUG3-RELATED"/>
    <property type="match status" value="1"/>
</dbReference>
<feature type="compositionally biased region" description="Basic and acidic residues" evidence="2">
    <location>
        <begin position="290"/>
        <end position="300"/>
    </location>
</feature>
<keyword evidence="1" id="KW-0315">Glutamine amidotransferase</keyword>
<dbReference type="Proteomes" id="UP000237968">
    <property type="component" value="Unassembled WGS sequence"/>
</dbReference>
<dbReference type="InterPro" id="IPR029055">
    <property type="entry name" value="Ntn_hydrolases_N"/>
</dbReference>
<evidence type="ECO:0000259" key="3">
    <source>
        <dbReference type="PROSITE" id="PS51278"/>
    </source>
</evidence>
<evidence type="ECO:0000256" key="1">
    <source>
        <dbReference type="ARBA" id="ARBA00022962"/>
    </source>
</evidence>
<dbReference type="OrthoDB" id="9804310at2"/>
<organism evidence="4 5">
    <name type="scientific">Enhygromyxa salina</name>
    <dbReference type="NCBI Taxonomy" id="215803"/>
    <lineage>
        <taxon>Bacteria</taxon>
        <taxon>Pseudomonadati</taxon>
        <taxon>Myxococcota</taxon>
        <taxon>Polyangia</taxon>
        <taxon>Nannocystales</taxon>
        <taxon>Nannocystaceae</taxon>
        <taxon>Enhygromyxa</taxon>
    </lineage>
</organism>
<evidence type="ECO:0000256" key="2">
    <source>
        <dbReference type="SAM" id="MobiDB-lite"/>
    </source>
</evidence>
<feature type="domain" description="Glutamine amidotransferase type-2" evidence="3">
    <location>
        <begin position="2"/>
        <end position="306"/>
    </location>
</feature>
<dbReference type="InterPro" id="IPR052373">
    <property type="entry name" value="Gamma-glu_amide_hydrolase"/>
</dbReference>
<keyword evidence="5" id="KW-1185">Reference proteome</keyword>
<protein>
    <submittedName>
        <fullName evidence="4">Glucosamine--fructose-6-phosphate aminotransferase</fullName>
    </submittedName>
</protein>
<dbReference type="EMBL" id="PVNK01000290">
    <property type="protein sequence ID" value="PRP90252.1"/>
    <property type="molecule type" value="Genomic_DNA"/>
</dbReference>
<dbReference type="Gene3D" id="3.60.20.10">
    <property type="entry name" value="Glutamine Phosphoribosylpyrophosphate, subunit 1, domain 1"/>
    <property type="match status" value="1"/>
</dbReference>
<dbReference type="GO" id="GO:0008483">
    <property type="term" value="F:transaminase activity"/>
    <property type="evidence" value="ECO:0007669"/>
    <property type="project" value="UniProtKB-KW"/>
</dbReference>
<dbReference type="InterPro" id="IPR026869">
    <property type="entry name" value="EgtC-like"/>
</dbReference>
<reference evidence="4 5" key="1">
    <citation type="submission" date="2018-03" db="EMBL/GenBank/DDBJ databases">
        <title>Draft Genome Sequences of the Obligatory Marine Myxobacteria Enhygromyxa salina SWB005.</title>
        <authorList>
            <person name="Poehlein A."/>
            <person name="Moghaddam J.A."/>
            <person name="Harms H."/>
            <person name="Alanjari M."/>
            <person name="Koenig G.M."/>
            <person name="Daniel R."/>
            <person name="Schaeberle T.F."/>
        </authorList>
    </citation>
    <scope>NUCLEOTIDE SEQUENCE [LARGE SCALE GENOMIC DNA]</scope>
    <source>
        <strain evidence="4 5">SWB005</strain>
    </source>
</reference>
<dbReference type="SUPFAM" id="SSF56235">
    <property type="entry name" value="N-terminal nucleophile aminohydrolases (Ntn hydrolases)"/>
    <property type="match status" value="1"/>
</dbReference>
<dbReference type="PANTHER" id="PTHR43187:SF1">
    <property type="entry name" value="GLUTAMINE AMIDOTRANSFERASE DUG3-RELATED"/>
    <property type="match status" value="1"/>
</dbReference>
<dbReference type="CDD" id="cd01908">
    <property type="entry name" value="YafJ"/>
    <property type="match status" value="1"/>
</dbReference>
<dbReference type="AlphaFoldDB" id="A0A2S9XBL5"/>